<evidence type="ECO:0000313" key="1">
    <source>
        <dbReference type="EMBL" id="CEP14838.1"/>
    </source>
</evidence>
<sequence length="125" mass="14250">MTFPLQFKYANGIVFEHALQLVSFEQGLDFDVLLSVDVLPKMNIGLTGVAFRIDSEHQHSDAKEHDERMFENINLDFEGKHLEADNSPAGTPAERKEFKEFIRELLKRDEAIPIESHCPLPEAVV</sequence>
<dbReference type="STRING" id="35722.A0A0B7NIQ7"/>
<keyword evidence="2" id="KW-1185">Reference proteome</keyword>
<name>A0A0B7NIQ7_9FUNG</name>
<evidence type="ECO:0000313" key="2">
    <source>
        <dbReference type="Proteomes" id="UP000054107"/>
    </source>
</evidence>
<dbReference type="OrthoDB" id="2288679at2759"/>
<reference evidence="1 2" key="1">
    <citation type="submission" date="2014-09" db="EMBL/GenBank/DDBJ databases">
        <authorList>
            <person name="Ellenberger Sabrina"/>
        </authorList>
    </citation>
    <scope>NUCLEOTIDE SEQUENCE [LARGE SCALE GENOMIC DNA]</scope>
    <source>
        <strain evidence="1 2">CBS 412.66</strain>
    </source>
</reference>
<dbReference type="Proteomes" id="UP000054107">
    <property type="component" value="Unassembled WGS sequence"/>
</dbReference>
<dbReference type="AlphaFoldDB" id="A0A0B7NIQ7"/>
<protein>
    <submittedName>
        <fullName evidence="1">Uncharacterized protein</fullName>
    </submittedName>
</protein>
<gene>
    <name evidence="1" type="primary">PARPA_09023.1 scaffold 35315</name>
</gene>
<organism evidence="1 2">
    <name type="scientific">Parasitella parasitica</name>
    <dbReference type="NCBI Taxonomy" id="35722"/>
    <lineage>
        <taxon>Eukaryota</taxon>
        <taxon>Fungi</taxon>
        <taxon>Fungi incertae sedis</taxon>
        <taxon>Mucoromycota</taxon>
        <taxon>Mucoromycotina</taxon>
        <taxon>Mucoromycetes</taxon>
        <taxon>Mucorales</taxon>
        <taxon>Mucorineae</taxon>
        <taxon>Mucoraceae</taxon>
        <taxon>Parasitella</taxon>
    </lineage>
</organism>
<proteinExistence type="predicted"/>
<accession>A0A0B7NIQ7</accession>
<dbReference type="EMBL" id="LN731708">
    <property type="protein sequence ID" value="CEP14838.1"/>
    <property type="molecule type" value="Genomic_DNA"/>
</dbReference>